<keyword evidence="1" id="KW-0812">Transmembrane</keyword>
<name>A0A562IEX1_MICOL</name>
<dbReference type="EMBL" id="VLKE01000001">
    <property type="protein sequence ID" value="TWH69245.1"/>
    <property type="molecule type" value="Genomic_DNA"/>
</dbReference>
<feature type="transmembrane region" description="Helical" evidence="1">
    <location>
        <begin position="197"/>
        <end position="219"/>
    </location>
</feature>
<gene>
    <name evidence="2" type="ORF">JD77_04253</name>
</gene>
<evidence type="ECO:0000313" key="2">
    <source>
        <dbReference type="EMBL" id="TWH69245.1"/>
    </source>
</evidence>
<organism evidence="2 3">
    <name type="scientific">Micromonospora olivasterospora</name>
    <dbReference type="NCBI Taxonomy" id="1880"/>
    <lineage>
        <taxon>Bacteria</taxon>
        <taxon>Bacillati</taxon>
        <taxon>Actinomycetota</taxon>
        <taxon>Actinomycetes</taxon>
        <taxon>Micromonosporales</taxon>
        <taxon>Micromonosporaceae</taxon>
        <taxon>Micromonospora</taxon>
    </lineage>
</organism>
<keyword evidence="3" id="KW-1185">Reference proteome</keyword>
<feature type="transmembrane region" description="Helical" evidence="1">
    <location>
        <begin position="296"/>
        <end position="317"/>
    </location>
</feature>
<dbReference type="Proteomes" id="UP000319825">
    <property type="component" value="Unassembled WGS sequence"/>
</dbReference>
<keyword evidence="1" id="KW-0472">Membrane</keyword>
<reference evidence="2 3" key="1">
    <citation type="submission" date="2019-07" db="EMBL/GenBank/DDBJ databases">
        <title>R&amp;d 2014.</title>
        <authorList>
            <person name="Klenk H.-P."/>
        </authorList>
    </citation>
    <scope>NUCLEOTIDE SEQUENCE [LARGE SCALE GENOMIC DNA]</scope>
    <source>
        <strain evidence="2 3">DSM 43868</strain>
    </source>
</reference>
<sequence length="486" mass="50238">MTGEDNSRHLATVEGIRAAGGYLFADPSAAARIAPEGMVWYPQGFHLTAALLDGFLRSSTAPAGPAGTLDHYLGWSLGAWGLLVLAVTWAANRLAGRRLDLPRAVALTGAVTAACLGSELARFVVYGYPGESLGLAATVLLVALTCRPVARTGTQLAVVGALCVAVGFAYLMFLPVVAVLALAWLVRDRRRLRRRPVALAVVALLTAALTPLPAVAGLLRTDQVDNVATGGGVFPRYDAFLALAGLVAAGLLAGGLRLPVWRRYAGALAAALAFAGGFLLYFRALGTDPRYYYGKTLHLLLVVLLVGAGAATLLLPAPRRATGERRGGGPGRALVAAAVVLACAGLAGLPRGTGIFAQPFGERTTTWAAAWWSGALARPGAADLTVRVLTRAPADADAVTVVVSGRRREGYLATLFVATLQDTHGASGPAVYQLPLAEPARSAAVVEKVPGRIRFVAADAAAAGTVEALLAARPDLAGRVTLQRLE</sequence>
<evidence type="ECO:0008006" key="4">
    <source>
        <dbReference type="Google" id="ProtNLM"/>
    </source>
</evidence>
<feature type="transmembrane region" description="Helical" evidence="1">
    <location>
        <begin position="157"/>
        <end position="185"/>
    </location>
</feature>
<feature type="transmembrane region" description="Helical" evidence="1">
    <location>
        <begin position="265"/>
        <end position="284"/>
    </location>
</feature>
<comment type="caution">
    <text evidence="2">The sequence shown here is derived from an EMBL/GenBank/DDBJ whole genome shotgun (WGS) entry which is preliminary data.</text>
</comment>
<protein>
    <recommendedName>
        <fullName evidence="4">4-amino-4-deoxy-L-arabinose transferase-like glycosyltransferase</fullName>
    </recommendedName>
</protein>
<feature type="transmembrane region" description="Helical" evidence="1">
    <location>
        <begin position="104"/>
        <end position="125"/>
    </location>
</feature>
<feature type="transmembrane region" description="Helical" evidence="1">
    <location>
        <begin position="72"/>
        <end position="92"/>
    </location>
</feature>
<accession>A0A562IEX1</accession>
<feature type="transmembrane region" description="Helical" evidence="1">
    <location>
        <begin position="329"/>
        <end position="349"/>
    </location>
</feature>
<evidence type="ECO:0000256" key="1">
    <source>
        <dbReference type="SAM" id="Phobius"/>
    </source>
</evidence>
<evidence type="ECO:0000313" key="3">
    <source>
        <dbReference type="Proteomes" id="UP000319825"/>
    </source>
</evidence>
<keyword evidence="1" id="KW-1133">Transmembrane helix</keyword>
<proteinExistence type="predicted"/>
<dbReference type="RefSeq" id="WP_170286503.1">
    <property type="nucleotide sequence ID" value="NZ_VLKE01000001.1"/>
</dbReference>
<feature type="transmembrane region" description="Helical" evidence="1">
    <location>
        <begin position="239"/>
        <end position="258"/>
    </location>
</feature>
<dbReference type="AlphaFoldDB" id="A0A562IEX1"/>